<dbReference type="GO" id="GO:0017148">
    <property type="term" value="P:negative regulation of translation"/>
    <property type="evidence" value="ECO:0007669"/>
    <property type="project" value="TreeGrafter"/>
</dbReference>
<comment type="similarity">
    <text evidence="1 4">Belongs to the universal ribosomal protein uL13 family.</text>
</comment>
<keyword evidence="2 4" id="KW-0689">Ribosomal protein</keyword>
<dbReference type="PANTHER" id="PTHR11545:SF2">
    <property type="entry name" value="LARGE RIBOSOMAL SUBUNIT PROTEIN UL13M"/>
    <property type="match status" value="1"/>
</dbReference>
<gene>
    <name evidence="4" type="primary">rplM</name>
    <name evidence="5" type="ORF">A3A78_04155</name>
</gene>
<keyword evidence="3 4" id="KW-0687">Ribonucleoprotein</keyword>
<dbReference type="NCBIfam" id="TIGR01066">
    <property type="entry name" value="rplM_bact"/>
    <property type="match status" value="1"/>
</dbReference>
<dbReference type="GO" id="GO:0006412">
    <property type="term" value="P:translation"/>
    <property type="evidence" value="ECO:0007669"/>
    <property type="project" value="UniProtKB-UniRule"/>
</dbReference>
<evidence type="ECO:0000256" key="4">
    <source>
        <dbReference type="HAMAP-Rule" id="MF_01366"/>
    </source>
</evidence>
<proteinExistence type="inferred from homology"/>
<dbReference type="HAMAP" id="MF_01366">
    <property type="entry name" value="Ribosomal_uL13"/>
    <property type="match status" value="1"/>
</dbReference>
<dbReference type="InterPro" id="IPR036899">
    <property type="entry name" value="Ribosomal_uL13_sf"/>
</dbReference>
<sequence>MKKTYAVRRKDIKEDWHLIDASDQVLGRVATRAATLLLGKDKPNFSANINVGGKVVVVNAEKVAVTGKKLISKKYYRHSGYPGGFKEETLQSLLERKPEEVIKKAVWGMLPVNKLRRKRILNLYVYKGLEHPHKAQLGN</sequence>
<dbReference type="Gene3D" id="3.90.1180.10">
    <property type="entry name" value="Ribosomal protein L13"/>
    <property type="match status" value="1"/>
</dbReference>
<evidence type="ECO:0000256" key="2">
    <source>
        <dbReference type="ARBA" id="ARBA00022980"/>
    </source>
</evidence>
<comment type="function">
    <text evidence="4">This protein is one of the early assembly proteins of the 50S ribosomal subunit, although it is not seen to bind rRNA by itself. It is important during the early stages of 50S assembly.</text>
</comment>
<dbReference type="EMBL" id="MEVI01000003">
    <property type="protein sequence ID" value="OGC55141.1"/>
    <property type="molecule type" value="Genomic_DNA"/>
</dbReference>
<reference evidence="5 6" key="1">
    <citation type="journal article" date="2016" name="Nat. Commun.">
        <title>Thousands of microbial genomes shed light on interconnected biogeochemical processes in an aquifer system.</title>
        <authorList>
            <person name="Anantharaman K."/>
            <person name="Brown C.T."/>
            <person name="Hug L.A."/>
            <person name="Sharon I."/>
            <person name="Castelle C.J."/>
            <person name="Probst A.J."/>
            <person name="Thomas B.C."/>
            <person name="Singh A."/>
            <person name="Wilkins M.J."/>
            <person name="Karaoz U."/>
            <person name="Brodie E.L."/>
            <person name="Williams K.H."/>
            <person name="Hubbard S.S."/>
            <person name="Banfield J.F."/>
        </authorList>
    </citation>
    <scope>NUCLEOTIDE SEQUENCE [LARGE SCALE GENOMIC DNA]</scope>
</reference>
<dbReference type="GO" id="GO:0003729">
    <property type="term" value="F:mRNA binding"/>
    <property type="evidence" value="ECO:0007669"/>
    <property type="project" value="TreeGrafter"/>
</dbReference>
<dbReference type="PANTHER" id="PTHR11545">
    <property type="entry name" value="RIBOSOMAL PROTEIN L13"/>
    <property type="match status" value="1"/>
</dbReference>
<dbReference type="CDD" id="cd00392">
    <property type="entry name" value="Ribosomal_L13"/>
    <property type="match status" value="1"/>
</dbReference>
<dbReference type="InterPro" id="IPR005822">
    <property type="entry name" value="Ribosomal_uL13"/>
</dbReference>
<dbReference type="SUPFAM" id="SSF52161">
    <property type="entry name" value="Ribosomal protein L13"/>
    <property type="match status" value="1"/>
</dbReference>
<organism evidence="5 6">
    <name type="scientific">candidate division WWE3 bacterium RIFCSPLOWO2_01_FULL_41_18</name>
    <dbReference type="NCBI Taxonomy" id="1802625"/>
    <lineage>
        <taxon>Bacteria</taxon>
        <taxon>Katanobacteria</taxon>
    </lineage>
</organism>
<dbReference type="PIRSF" id="PIRSF002181">
    <property type="entry name" value="Ribosomal_L13"/>
    <property type="match status" value="1"/>
</dbReference>
<comment type="subunit">
    <text evidence="4">Part of the 50S ribosomal subunit.</text>
</comment>
<dbReference type="Pfam" id="PF00572">
    <property type="entry name" value="Ribosomal_L13"/>
    <property type="match status" value="1"/>
</dbReference>
<name>A0A1F4VD42_UNCKA</name>
<evidence type="ECO:0000256" key="3">
    <source>
        <dbReference type="ARBA" id="ARBA00023274"/>
    </source>
</evidence>
<dbReference type="Proteomes" id="UP000176504">
    <property type="component" value="Unassembled WGS sequence"/>
</dbReference>
<protein>
    <recommendedName>
        <fullName evidence="4">Large ribosomal subunit protein uL13</fullName>
    </recommendedName>
</protein>
<evidence type="ECO:0000313" key="5">
    <source>
        <dbReference type="EMBL" id="OGC55141.1"/>
    </source>
</evidence>
<evidence type="ECO:0000313" key="6">
    <source>
        <dbReference type="Proteomes" id="UP000176504"/>
    </source>
</evidence>
<dbReference type="GO" id="GO:0022625">
    <property type="term" value="C:cytosolic large ribosomal subunit"/>
    <property type="evidence" value="ECO:0007669"/>
    <property type="project" value="TreeGrafter"/>
</dbReference>
<dbReference type="InterPro" id="IPR005823">
    <property type="entry name" value="Ribosomal_uL13_bac-type"/>
</dbReference>
<accession>A0A1F4VD42</accession>
<dbReference type="AlphaFoldDB" id="A0A1F4VD42"/>
<comment type="caution">
    <text evidence="5">The sequence shown here is derived from an EMBL/GenBank/DDBJ whole genome shotgun (WGS) entry which is preliminary data.</text>
</comment>
<dbReference type="GO" id="GO:0003735">
    <property type="term" value="F:structural constituent of ribosome"/>
    <property type="evidence" value="ECO:0007669"/>
    <property type="project" value="InterPro"/>
</dbReference>
<evidence type="ECO:0000256" key="1">
    <source>
        <dbReference type="ARBA" id="ARBA00006227"/>
    </source>
</evidence>